<organism evidence="2 3">
    <name type="scientific">Saccharothrix ecbatanensis</name>
    <dbReference type="NCBI Taxonomy" id="1105145"/>
    <lineage>
        <taxon>Bacteria</taxon>
        <taxon>Bacillati</taxon>
        <taxon>Actinomycetota</taxon>
        <taxon>Actinomycetes</taxon>
        <taxon>Pseudonocardiales</taxon>
        <taxon>Pseudonocardiaceae</taxon>
        <taxon>Saccharothrix</taxon>
    </lineage>
</organism>
<proteinExistence type="predicted"/>
<feature type="domain" description="Pyridoxamine 5'-phosphate oxidase N-terminal" evidence="1">
    <location>
        <begin position="10"/>
        <end position="128"/>
    </location>
</feature>
<evidence type="ECO:0000313" key="3">
    <source>
        <dbReference type="Proteomes" id="UP000552097"/>
    </source>
</evidence>
<dbReference type="Proteomes" id="UP000552097">
    <property type="component" value="Unassembled WGS sequence"/>
</dbReference>
<accession>A0A7W9HE71</accession>
<dbReference type="InterPro" id="IPR012349">
    <property type="entry name" value="Split_barrel_FMN-bd"/>
</dbReference>
<keyword evidence="3" id="KW-1185">Reference proteome</keyword>
<dbReference type="RefSeq" id="WP_184915418.1">
    <property type="nucleotide sequence ID" value="NZ_JACHMO010000001.1"/>
</dbReference>
<dbReference type="InterPro" id="IPR011576">
    <property type="entry name" value="Pyridox_Oxase_N"/>
</dbReference>
<dbReference type="Pfam" id="PF01243">
    <property type="entry name" value="PNPOx_N"/>
    <property type="match status" value="1"/>
</dbReference>
<comment type="caution">
    <text evidence="2">The sequence shown here is derived from an EMBL/GenBank/DDBJ whole genome shotgun (WGS) entry which is preliminary data.</text>
</comment>
<reference evidence="2 3" key="1">
    <citation type="submission" date="2020-08" db="EMBL/GenBank/DDBJ databases">
        <title>Sequencing the genomes of 1000 actinobacteria strains.</title>
        <authorList>
            <person name="Klenk H.-P."/>
        </authorList>
    </citation>
    <scope>NUCLEOTIDE SEQUENCE [LARGE SCALE GENOMIC DNA]</scope>
    <source>
        <strain evidence="2 3">DSM 45486</strain>
    </source>
</reference>
<dbReference type="SUPFAM" id="SSF50475">
    <property type="entry name" value="FMN-binding split barrel"/>
    <property type="match status" value="1"/>
</dbReference>
<name>A0A7W9HE71_9PSEU</name>
<evidence type="ECO:0000313" key="2">
    <source>
        <dbReference type="EMBL" id="MBB5800643.1"/>
    </source>
</evidence>
<dbReference type="AlphaFoldDB" id="A0A7W9HE71"/>
<evidence type="ECO:0000259" key="1">
    <source>
        <dbReference type="Pfam" id="PF01243"/>
    </source>
</evidence>
<dbReference type="Gene3D" id="2.30.110.10">
    <property type="entry name" value="Electron Transport, Fmn-binding Protein, Chain A"/>
    <property type="match status" value="1"/>
</dbReference>
<gene>
    <name evidence="2" type="ORF">F4560_000411</name>
</gene>
<dbReference type="EMBL" id="JACHMO010000001">
    <property type="protein sequence ID" value="MBB5800643.1"/>
    <property type="molecule type" value="Genomic_DNA"/>
</dbReference>
<protein>
    <submittedName>
        <fullName evidence="2">Uncharacterized protein YhbP (UPF0306 family)</fullName>
    </submittedName>
</protein>
<sequence length="147" mass="15766">MTTAVTEVEELVRSTLAKHPSMFLATAGSAGPWANGVFFAETDLFTLNLVLEQRGRTLTAIRENPVVAVVVSTGSPQDPFLQAQADVEIVSGEEDAEVRRVLVAKVPHAAVFMDAPIVAARLHIRSWRATDVPNGWLPGKNLPNPAG</sequence>